<dbReference type="CDD" id="cd08545">
    <property type="entry name" value="YcnI_like"/>
    <property type="match status" value="1"/>
</dbReference>
<feature type="domain" description="YncI copper-binding" evidence="3">
    <location>
        <begin position="20"/>
        <end position="159"/>
    </location>
</feature>
<evidence type="ECO:0000259" key="3">
    <source>
        <dbReference type="Pfam" id="PF07987"/>
    </source>
</evidence>
<dbReference type="InterPro" id="IPR012533">
    <property type="entry name" value="YcnI-copper_dom"/>
</dbReference>
<evidence type="ECO:0000313" key="4">
    <source>
        <dbReference type="EMBL" id="MFC3532149.1"/>
    </source>
</evidence>
<evidence type="ECO:0000256" key="1">
    <source>
        <dbReference type="SAM" id="MobiDB-lite"/>
    </source>
</evidence>
<feature type="region of interest" description="Disordered" evidence="1">
    <location>
        <begin position="138"/>
        <end position="167"/>
    </location>
</feature>
<dbReference type="Gene3D" id="2.60.40.2230">
    <property type="entry name" value="Uncharacterised protein YcnI-like PF07987, DUF1775"/>
    <property type="match status" value="1"/>
</dbReference>
<dbReference type="Pfam" id="PF07987">
    <property type="entry name" value="DUF1775"/>
    <property type="match status" value="1"/>
</dbReference>
<keyword evidence="5" id="KW-1185">Reference proteome</keyword>
<gene>
    <name evidence="4" type="ORF">ACFOLG_08105</name>
</gene>
<accession>A0ABV7RCS3</accession>
<sequence>MQQLLAATLLLAASAGALAHVTLETPEAAAGGSYKAVLRVPHGCDGSATTALRVILPDGFHLAKPMPKAGWQLSTHRQAVTPFDSHGSLIREDVTEIEWRGGPLPDAFYDEFVFRGTLPASGEQAWFKVLQQCERGETRWDETPAGDAKASHPAPAVRLLPPAGHLH</sequence>
<dbReference type="InterPro" id="IPR038507">
    <property type="entry name" value="YcnI-like_sf"/>
</dbReference>
<comment type="caution">
    <text evidence="4">The sequence shown here is derived from an EMBL/GenBank/DDBJ whole genome shotgun (WGS) entry which is preliminary data.</text>
</comment>
<feature type="chain" id="PRO_5046241215" evidence="2">
    <location>
        <begin position="20"/>
        <end position="167"/>
    </location>
</feature>
<proteinExistence type="predicted"/>
<protein>
    <submittedName>
        <fullName evidence="4">YcnI family protein</fullName>
    </submittedName>
</protein>
<dbReference type="EMBL" id="JBHRXN010000020">
    <property type="protein sequence ID" value="MFC3532149.1"/>
    <property type="molecule type" value="Genomic_DNA"/>
</dbReference>
<keyword evidence="2" id="KW-0732">Signal</keyword>
<feature type="signal peptide" evidence="2">
    <location>
        <begin position="1"/>
        <end position="19"/>
    </location>
</feature>
<reference evidence="5" key="1">
    <citation type="journal article" date="2019" name="Int. J. Syst. Evol. Microbiol.">
        <title>The Global Catalogue of Microorganisms (GCM) 10K type strain sequencing project: providing services to taxonomists for standard genome sequencing and annotation.</title>
        <authorList>
            <consortium name="The Broad Institute Genomics Platform"/>
            <consortium name="The Broad Institute Genome Sequencing Center for Infectious Disease"/>
            <person name="Wu L."/>
            <person name="Ma J."/>
        </authorList>
    </citation>
    <scope>NUCLEOTIDE SEQUENCE [LARGE SCALE GENOMIC DNA]</scope>
    <source>
        <strain evidence="5">KCTC 42742</strain>
    </source>
</reference>
<evidence type="ECO:0000256" key="2">
    <source>
        <dbReference type="SAM" id="SignalP"/>
    </source>
</evidence>
<organism evidence="4 5">
    <name type="scientific">Vogesella facilis</name>
    <dbReference type="NCBI Taxonomy" id="1655232"/>
    <lineage>
        <taxon>Bacteria</taxon>
        <taxon>Pseudomonadati</taxon>
        <taxon>Pseudomonadota</taxon>
        <taxon>Betaproteobacteria</taxon>
        <taxon>Neisseriales</taxon>
        <taxon>Chromobacteriaceae</taxon>
        <taxon>Vogesella</taxon>
    </lineage>
</organism>
<name>A0ABV7RCS3_9NEIS</name>
<dbReference type="Proteomes" id="UP001595741">
    <property type="component" value="Unassembled WGS sequence"/>
</dbReference>
<dbReference type="RefSeq" id="WP_386090566.1">
    <property type="nucleotide sequence ID" value="NZ_JBHRXN010000020.1"/>
</dbReference>
<evidence type="ECO:0000313" key="5">
    <source>
        <dbReference type="Proteomes" id="UP001595741"/>
    </source>
</evidence>